<dbReference type="InterPro" id="IPR045854">
    <property type="entry name" value="NO2/SO3_Rdtase_4Fe4S_sf"/>
</dbReference>
<dbReference type="AlphaFoldDB" id="A0A0K2S107"/>
<dbReference type="EC" id="1.8.7.1" evidence="5"/>
<evidence type="ECO:0000256" key="12">
    <source>
        <dbReference type="ARBA" id="ARBA00022827"/>
    </source>
</evidence>
<evidence type="ECO:0000313" key="27">
    <source>
        <dbReference type="Proteomes" id="UP000066203"/>
    </source>
</evidence>
<feature type="binding site" evidence="20">
    <location>
        <position position="699"/>
    </location>
    <ligand>
        <name>[4Fe-4S] cluster</name>
        <dbReference type="ChEBI" id="CHEBI:49883"/>
    </ligand>
</feature>
<accession>A0A0K2S107</accession>
<dbReference type="InterPro" id="IPR005117">
    <property type="entry name" value="NiRdtase/SiRdtase_haem-b_fer"/>
</dbReference>
<evidence type="ECO:0000256" key="11">
    <source>
        <dbReference type="ARBA" id="ARBA00022784"/>
    </source>
</evidence>
<dbReference type="GO" id="GO:0020037">
    <property type="term" value="F:heme binding"/>
    <property type="evidence" value="ECO:0007669"/>
    <property type="project" value="InterPro"/>
</dbReference>
<gene>
    <name evidence="26" type="ORF">RM6536_1522</name>
</gene>
<dbReference type="GO" id="GO:0042128">
    <property type="term" value="P:nitrate assimilation"/>
    <property type="evidence" value="ECO:0007669"/>
    <property type="project" value="UniProtKB-UniRule"/>
</dbReference>
<dbReference type="NCBIfam" id="TIGR02374">
    <property type="entry name" value="nitri_red_nirB"/>
    <property type="match status" value="1"/>
</dbReference>
<sequence length="889" mass="95944">MSHTPRNILVVGAGPAAWRFVRAYHEGAEAAGRAADTITVLNDEPYIPYDRVAIEQIFKDTEKDLTLGDPELWNAENINLVNNCHAEKLDRTRRVVTDTEGNEYPYDVLVFATGSRAVRIPILNSDAAHVFRTIDDVKNMVSEVKRLQSTLGRAPRGIVVGGGLLGLEAAEGLKDLGAEPTILDVAPWLLSVEVDQGGGYAVNAQIKATGIDIETGVYISGINKDADGNVVSVSIADSPSEDAEIRTLPADMVVFGAGIRPNDELARDADLALGERGGILVNDACHSSDEHIWAIGEVACVLGRTWGLVAPANAMADAVAANLLNDNEEAQVEEFDIATKLKFSGVQVAGFGDRRGTTEGCLEVLFADPARGMYQKIVTSGDAKTLLGGVFVGDTAPFDSLKPLLGRELPAEPNVYLTAAGGGDGIPDTELPDDAILCSCNNISFGAVREAIVDGNHDVASLKSCTTAGTQCGSCVPMLQKTLEQQMKKMGLTVSKALCEHFDFSRAELAEAVRLTNLDDFDSVLARFGRGGDGCAICKPTVASILSSFRNSYVLDAGRGGIQETNDRALANMQKNGTYSVVPRIPAGEIPAKKLGVIAEVAEEFGLYVKITGAQRIGMFGARLEQLPYIWERLVDAGFESGQAYGKSLRNVKSCMGSTWCRFGVQDSTGMAIQLENRYRGLRSPHKFKFGVSGCNRECAEAQGKDVGLIATTNGWNLYLGGNGGANPAHGRLFVKDASSEDIIRYIDRYLMYYIRTADKLQRTARWLEDLDEEHGDGLAHLQSVLIEDSLGVCEDLERDMQRHVDSYEDEWAATLKDERRLRRFRAFINEPNGSDEGSHLYVLEREQIRPATPEEIAAAEAGESNTVLLTGAKIPVGKPSDLNPVPAA</sequence>
<dbReference type="GO" id="GO:0046872">
    <property type="term" value="F:metal ion binding"/>
    <property type="evidence" value="ECO:0007669"/>
    <property type="project" value="UniProtKB-KW"/>
</dbReference>
<feature type="domain" description="Nitrite/sulphite reductase 4Fe-4S" evidence="21">
    <location>
        <begin position="646"/>
        <end position="774"/>
    </location>
</feature>
<keyword evidence="13" id="KW-0560">Oxidoreductase</keyword>
<keyword evidence="14 20" id="KW-0408">Iron</keyword>
<dbReference type="PRINTS" id="PR00397">
    <property type="entry name" value="SIROHAEM"/>
</dbReference>
<keyword evidence="16 19" id="KW-0534">Nitrate assimilation</keyword>
<dbReference type="GO" id="GO:0051539">
    <property type="term" value="F:4 iron, 4 sulfur cluster binding"/>
    <property type="evidence" value="ECO:0007669"/>
    <property type="project" value="UniProtKB-KW"/>
</dbReference>
<evidence type="ECO:0000256" key="1">
    <source>
        <dbReference type="ARBA" id="ARBA00001974"/>
    </source>
</evidence>
<evidence type="ECO:0000256" key="10">
    <source>
        <dbReference type="ARBA" id="ARBA00022723"/>
    </source>
</evidence>
<dbReference type="FunFam" id="3.30.413.10:FF:000007">
    <property type="entry name" value="Nitrite reductase [NAD(P)H] large subunit"/>
    <property type="match status" value="1"/>
</dbReference>
<keyword evidence="6 20" id="KW-0004">4Fe-4S</keyword>
<dbReference type="Gene3D" id="1.10.10.1100">
    <property type="entry name" value="BFD-like [2Fe-2S]-binding domain"/>
    <property type="match status" value="1"/>
</dbReference>
<dbReference type="SUPFAM" id="SSF56014">
    <property type="entry name" value="Nitrite and sulphite reductase 4Fe-4S domain-like"/>
    <property type="match status" value="1"/>
</dbReference>
<name>A0A0K2S107_9MICC</name>
<feature type="domain" description="BFD-like [2Fe-2S]-binding" evidence="23">
    <location>
        <begin position="436"/>
        <end position="484"/>
    </location>
</feature>
<proteinExistence type="inferred from homology"/>
<evidence type="ECO:0000256" key="9">
    <source>
        <dbReference type="ARBA" id="ARBA00022714"/>
    </source>
</evidence>
<comment type="similarity">
    <text evidence="4">Belongs to the nitrite and sulfite reductase 4Fe-4S domain family.</text>
</comment>
<feature type="domain" description="NADH-rubredoxin oxidoreductase C-terminal" evidence="25">
    <location>
        <begin position="338"/>
        <end position="405"/>
    </location>
</feature>
<comment type="cofactor">
    <cofactor evidence="20">
        <name>[4Fe-4S] cluster</name>
        <dbReference type="ChEBI" id="CHEBI:49883"/>
    </cofactor>
    <text evidence="20">Binds 1 [4Fe-4S] cluster per subunit.</text>
</comment>
<dbReference type="PROSITE" id="PS00365">
    <property type="entry name" value="NIR_SIR"/>
    <property type="match status" value="1"/>
</dbReference>
<dbReference type="Pfam" id="PF03460">
    <property type="entry name" value="NIR_SIR_ferr"/>
    <property type="match status" value="1"/>
</dbReference>
<keyword evidence="8 19" id="KW-0285">Flavoprotein</keyword>
<dbReference type="PRINTS" id="PR00368">
    <property type="entry name" value="FADPNR"/>
</dbReference>
<comment type="cofactor">
    <cofactor evidence="20">
        <name>siroheme</name>
        <dbReference type="ChEBI" id="CHEBI:60052"/>
    </cofactor>
    <text evidence="20">Binds 1 siroheme per subunit.</text>
</comment>
<dbReference type="InterPro" id="IPR041575">
    <property type="entry name" value="Rubredoxin_C"/>
</dbReference>
<dbReference type="PATRIC" id="fig|43675.28.peg.1557"/>
<dbReference type="SUPFAM" id="SSF55124">
    <property type="entry name" value="Nitrite/Sulfite reductase N-terminal domain-like"/>
    <property type="match status" value="1"/>
</dbReference>
<dbReference type="Gene3D" id="3.30.413.10">
    <property type="entry name" value="Sulfite Reductase Hemoprotein, domain 1"/>
    <property type="match status" value="1"/>
</dbReference>
<dbReference type="InterPro" id="IPR012744">
    <property type="entry name" value="Nitri_red_NirB"/>
</dbReference>
<dbReference type="SUPFAM" id="SSF51905">
    <property type="entry name" value="FAD/NAD(P)-binding domain"/>
    <property type="match status" value="1"/>
</dbReference>
<keyword evidence="12 19" id="KW-0274">FAD</keyword>
<dbReference type="InterPro" id="IPR023753">
    <property type="entry name" value="FAD/NAD-binding_dom"/>
</dbReference>
<evidence type="ECO:0000256" key="17">
    <source>
        <dbReference type="ARBA" id="ARBA00034078"/>
    </source>
</evidence>
<dbReference type="EMBL" id="AP014938">
    <property type="protein sequence ID" value="BAS20769.1"/>
    <property type="molecule type" value="Genomic_DNA"/>
</dbReference>
<dbReference type="Gene3D" id="3.50.50.60">
    <property type="entry name" value="FAD/NAD(P)-binding domain"/>
    <property type="match status" value="2"/>
</dbReference>
<dbReference type="Pfam" id="PF04324">
    <property type="entry name" value="Fer2_BFD"/>
    <property type="match status" value="1"/>
</dbReference>
<dbReference type="InterPro" id="IPR052034">
    <property type="entry name" value="NasD-like"/>
</dbReference>
<evidence type="ECO:0000259" key="22">
    <source>
        <dbReference type="Pfam" id="PF03460"/>
    </source>
</evidence>
<dbReference type="GO" id="GO:0098809">
    <property type="term" value="F:nitrite reductase activity"/>
    <property type="evidence" value="ECO:0007669"/>
    <property type="project" value="InterPro"/>
</dbReference>
<dbReference type="GO" id="GO:0050660">
    <property type="term" value="F:flavin adenine dinucleotide binding"/>
    <property type="evidence" value="ECO:0007669"/>
    <property type="project" value="UniProtKB-UniRule"/>
</dbReference>
<dbReference type="PIRSF" id="PIRSF037149">
    <property type="entry name" value="NirB"/>
    <property type="match status" value="1"/>
</dbReference>
<feature type="binding site" evidence="20">
    <location>
        <position position="695"/>
    </location>
    <ligand>
        <name>[4Fe-4S] cluster</name>
        <dbReference type="ChEBI" id="CHEBI:49883"/>
    </ligand>
</feature>
<evidence type="ECO:0000256" key="7">
    <source>
        <dbReference type="ARBA" id="ARBA00022617"/>
    </source>
</evidence>
<feature type="binding site" evidence="20">
    <location>
        <position position="661"/>
    </location>
    <ligand>
        <name>[4Fe-4S] cluster</name>
        <dbReference type="ChEBI" id="CHEBI:49883"/>
    </ligand>
</feature>
<evidence type="ECO:0000259" key="24">
    <source>
        <dbReference type="Pfam" id="PF07992"/>
    </source>
</evidence>
<organism evidence="26">
    <name type="scientific">Rothia mucilaginosa</name>
    <dbReference type="NCBI Taxonomy" id="43675"/>
    <lineage>
        <taxon>Bacteria</taxon>
        <taxon>Bacillati</taxon>
        <taxon>Actinomycetota</taxon>
        <taxon>Actinomycetes</taxon>
        <taxon>Micrococcales</taxon>
        <taxon>Micrococcaceae</taxon>
        <taxon>Rothia</taxon>
    </lineage>
</organism>
<comment type="function">
    <text evidence="2">Catalyzes the reduction of sulfite to sulfide, a step in the biosynthesis of sulfur-containing amino acids and cofactors.</text>
</comment>
<evidence type="ECO:0000256" key="18">
    <source>
        <dbReference type="ARBA" id="ARBA00049518"/>
    </source>
</evidence>
<comment type="cofactor">
    <cofactor evidence="17">
        <name>[2Fe-2S] cluster</name>
        <dbReference type="ChEBI" id="CHEBI:190135"/>
    </cofactor>
</comment>
<keyword evidence="9" id="KW-0001">2Fe-2S</keyword>
<comment type="cofactor">
    <cofactor evidence="1 19">
        <name>FAD</name>
        <dbReference type="ChEBI" id="CHEBI:57692"/>
    </cofactor>
</comment>
<dbReference type="Pfam" id="PF07992">
    <property type="entry name" value="Pyr_redox_2"/>
    <property type="match status" value="1"/>
</dbReference>
<dbReference type="InterPro" id="IPR036136">
    <property type="entry name" value="Nit/Sulf_reduc_fer-like_dom_sf"/>
</dbReference>
<dbReference type="PANTHER" id="PTHR43809:SF1">
    <property type="entry name" value="NITRITE REDUCTASE (NADH) LARGE SUBUNIT"/>
    <property type="match status" value="1"/>
</dbReference>
<comment type="catalytic activity">
    <reaction evidence="18">
        <text>hydrogen sulfide + 6 oxidized [2Fe-2S]-[ferredoxin] + 3 H2O = sulfite + 6 reduced [2Fe-2S]-[ferredoxin] + 7 H(+)</text>
        <dbReference type="Rhea" id="RHEA:23132"/>
        <dbReference type="Rhea" id="RHEA-COMP:10000"/>
        <dbReference type="Rhea" id="RHEA-COMP:10001"/>
        <dbReference type="ChEBI" id="CHEBI:15377"/>
        <dbReference type="ChEBI" id="CHEBI:15378"/>
        <dbReference type="ChEBI" id="CHEBI:17359"/>
        <dbReference type="ChEBI" id="CHEBI:29919"/>
        <dbReference type="ChEBI" id="CHEBI:33737"/>
        <dbReference type="ChEBI" id="CHEBI:33738"/>
        <dbReference type="EC" id="1.8.7.1"/>
    </reaction>
</comment>
<feature type="binding site" evidence="20">
    <location>
        <position position="655"/>
    </location>
    <ligand>
        <name>[4Fe-4S] cluster</name>
        <dbReference type="ChEBI" id="CHEBI:49883"/>
    </ligand>
</feature>
<evidence type="ECO:0000259" key="21">
    <source>
        <dbReference type="Pfam" id="PF01077"/>
    </source>
</evidence>
<evidence type="ECO:0000259" key="23">
    <source>
        <dbReference type="Pfam" id="PF04324"/>
    </source>
</evidence>
<comment type="pathway">
    <text evidence="3">Nitrogen metabolism; nitrate reduction (assimilation).</text>
</comment>
<evidence type="ECO:0000256" key="3">
    <source>
        <dbReference type="ARBA" id="ARBA00005096"/>
    </source>
</evidence>
<evidence type="ECO:0000256" key="14">
    <source>
        <dbReference type="ARBA" id="ARBA00023004"/>
    </source>
</evidence>
<evidence type="ECO:0000256" key="6">
    <source>
        <dbReference type="ARBA" id="ARBA00022485"/>
    </source>
</evidence>
<dbReference type="InterPro" id="IPR006066">
    <property type="entry name" value="NO2/SO3_Rdtase_FeS/sirohaem_BS"/>
</dbReference>
<keyword evidence="11" id="KW-0883">Thioether bond</keyword>
<evidence type="ECO:0000256" key="20">
    <source>
        <dbReference type="PIRSR" id="PIRSR037149-1"/>
    </source>
</evidence>
<dbReference type="Proteomes" id="UP000066203">
    <property type="component" value="Chromosome"/>
</dbReference>
<feature type="domain" description="FAD/NAD(P)-binding" evidence="24">
    <location>
        <begin position="7"/>
        <end position="312"/>
    </location>
</feature>
<protein>
    <recommendedName>
        <fullName evidence="5">assimilatory sulfite reductase (ferredoxin)</fullName>
        <ecNumber evidence="5">1.8.7.1</ecNumber>
    </recommendedName>
</protein>
<dbReference type="CDD" id="cd19944">
    <property type="entry name" value="NirB_Fer2_BFD-like_2"/>
    <property type="match status" value="1"/>
</dbReference>
<evidence type="ECO:0000313" key="26">
    <source>
        <dbReference type="EMBL" id="BAS20769.1"/>
    </source>
</evidence>
<dbReference type="GO" id="GO:0051537">
    <property type="term" value="F:2 iron, 2 sulfur cluster binding"/>
    <property type="evidence" value="ECO:0007669"/>
    <property type="project" value="UniProtKB-KW"/>
</dbReference>
<dbReference type="GO" id="GO:0050311">
    <property type="term" value="F:sulfite reductase (ferredoxin) activity"/>
    <property type="evidence" value="ECO:0007669"/>
    <property type="project" value="UniProtKB-EC"/>
</dbReference>
<dbReference type="RefSeq" id="WP_060824685.1">
    <property type="nucleotide sequence ID" value="NZ_AP014938.1"/>
</dbReference>
<keyword evidence="7 20" id="KW-0349">Heme</keyword>
<dbReference type="Pfam" id="PF01077">
    <property type="entry name" value="NIR_SIR"/>
    <property type="match status" value="1"/>
</dbReference>
<evidence type="ECO:0000256" key="2">
    <source>
        <dbReference type="ARBA" id="ARBA00003247"/>
    </source>
</evidence>
<keyword evidence="15 20" id="KW-0411">Iron-sulfur</keyword>
<evidence type="ECO:0000256" key="19">
    <source>
        <dbReference type="PIRNR" id="PIRNR037149"/>
    </source>
</evidence>
<evidence type="ECO:0000256" key="16">
    <source>
        <dbReference type="ARBA" id="ARBA00023063"/>
    </source>
</evidence>
<evidence type="ECO:0000256" key="15">
    <source>
        <dbReference type="ARBA" id="ARBA00023014"/>
    </source>
</evidence>
<dbReference type="PANTHER" id="PTHR43809">
    <property type="entry name" value="NITRITE REDUCTASE (NADH) LARGE SUBUNIT"/>
    <property type="match status" value="1"/>
</dbReference>
<reference evidence="27" key="1">
    <citation type="submission" date="2015-08" db="EMBL/GenBank/DDBJ databases">
        <title>Complete genome sequence of Rothia mucilaginosa strain NUM-Rm6536.</title>
        <authorList>
            <person name="Nambu T."/>
        </authorList>
    </citation>
    <scope>NUCLEOTIDE SEQUENCE [LARGE SCALE GENOMIC DNA]</scope>
    <source>
        <strain evidence="27">NUM-Rm6536</strain>
    </source>
</reference>
<evidence type="ECO:0000256" key="4">
    <source>
        <dbReference type="ARBA" id="ARBA00010429"/>
    </source>
</evidence>
<dbReference type="Pfam" id="PF18267">
    <property type="entry name" value="Rubredoxin_C"/>
    <property type="match status" value="1"/>
</dbReference>
<dbReference type="UniPathway" id="UPA00653"/>
<dbReference type="GO" id="GO:0050661">
    <property type="term" value="F:NADP binding"/>
    <property type="evidence" value="ECO:0007669"/>
    <property type="project" value="UniProtKB-UniRule"/>
</dbReference>
<dbReference type="InterPro" id="IPR041854">
    <property type="entry name" value="BFD-like_2Fe2S-bd_dom_sf"/>
</dbReference>
<dbReference type="PRINTS" id="PR00411">
    <property type="entry name" value="PNDRDTASEI"/>
</dbReference>
<dbReference type="InterPro" id="IPR007419">
    <property type="entry name" value="BFD-like_2Fe2S-bd_dom"/>
</dbReference>
<evidence type="ECO:0000256" key="5">
    <source>
        <dbReference type="ARBA" id="ARBA00012353"/>
    </source>
</evidence>
<evidence type="ECO:0000259" key="25">
    <source>
        <dbReference type="Pfam" id="PF18267"/>
    </source>
</evidence>
<keyword evidence="10 20" id="KW-0479">Metal-binding</keyword>
<evidence type="ECO:0000256" key="13">
    <source>
        <dbReference type="ARBA" id="ARBA00023002"/>
    </source>
</evidence>
<dbReference type="InterPro" id="IPR017121">
    <property type="entry name" value="Nitrite_Rdtase_lsu"/>
</dbReference>
<evidence type="ECO:0000256" key="8">
    <source>
        <dbReference type="ARBA" id="ARBA00022630"/>
    </source>
</evidence>
<dbReference type="InterPro" id="IPR006067">
    <property type="entry name" value="NO2/SO3_Rdtase_4Fe4S_dom"/>
</dbReference>
<dbReference type="InterPro" id="IPR036188">
    <property type="entry name" value="FAD/NAD-bd_sf"/>
</dbReference>
<feature type="binding site" description="axial binding residue" evidence="20">
    <location>
        <position position="699"/>
    </location>
    <ligand>
        <name>siroheme</name>
        <dbReference type="ChEBI" id="CHEBI:60052"/>
    </ligand>
    <ligandPart>
        <name>Fe</name>
        <dbReference type="ChEBI" id="CHEBI:18248"/>
    </ligandPart>
</feature>
<feature type="domain" description="Nitrite/Sulfite reductase ferredoxin-like" evidence="22">
    <location>
        <begin position="574"/>
        <end position="635"/>
    </location>
</feature>